<keyword evidence="2" id="KW-1185">Reference proteome</keyword>
<dbReference type="EMBL" id="CAXAMM010028558">
    <property type="protein sequence ID" value="CAK9063042.1"/>
    <property type="molecule type" value="Genomic_DNA"/>
</dbReference>
<comment type="caution">
    <text evidence="1">The sequence shown here is derived from an EMBL/GenBank/DDBJ whole genome shotgun (WGS) entry which is preliminary data.</text>
</comment>
<gene>
    <name evidence="1" type="ORF">SCF082_LOCUS32720</name>
</gene>
<organism evidence="1 2">
    <name type="scientific">Durusdinium trenchii</name>
    <dbReference type="NCBI Taxonomy" id="1381693"/>
    <lineage>
        <taxon>Eukaryota</taxon>
        <taxon>Sar</taxon>
        <taxon>Alveolata</taxon>
        <taxon>Dinophyceae</taxon>
        <taxon>Suessiales</taxon>
        <taxon>Symbiodiniaceae</taxon>
        <taxon>Durusdinium</taxon>
    </lineage>
</organism>
<evidence type="ECO:0000313" key="2">
    <source>
        <dbReference type="Proteomes" id="UP001642464"/>
    </source>
</evidence>
<proteinExistence type="predicted"/>
<name>A0ABP0NGY3_9DINO</name>
<protein>
    <submittedName>
        <fullName evidence="1">Radial spoke head protein 4-like A</fullName>
    </submittedName>
</protein>
<sequence>MDPWNTTLHRMTLEGVRAAAYGSASGTACAVRGPVYLGRLRNGAPRALPWKIGAVYKVVYIWRIRSHFLLQSFGKKRKASERGRLFAIGEDAALAALRSAGQALAAEVDDVVGLLQYWTTDAGRFFPVAEKVVKSLPSKVTLEVVVATEDENEAKVKLLQQELSSKVVLERLSLEDAAVVGKAGRNCGWIKRIFEGSPKIWAGRVQTTVWHLWYKYQYQPCGTCGTSTKKWKRNGSDMEKK</sequence>
<reference evidence="1 2" key="1">
    <citation type="submission" date="2024-02" db="EMBL/GenBank/DDBJ databases">
        <authorList>
            <person name="Chen Y."/>
            <person name="Shah S."/>
            <person name="Dougan E. K."/>
            <person name="Thang M."/>
            <person name="Chan C."/>
        </authorList>
    </citation>
    <scope>NUCLEOTIDE SEQUENCE [LARGE SCALE GENOMIC DNA]</scope>
</reference>
<evidence type="ECO:0000313" key="1">
    <source>
        <dbReference type="EMBL" id="CAK9063042.1"/>
    </source>
</evidence>
<accession>A0ABP0NGY3</accession>
<dbReference type="Proteomes" id="UP001642464">
    <property type="component" value="Unassembled WGS sequence"/>
</dbReference>